<dbReference type="AlphaFoldDB" id="A0A0D2P4D0"/>
<dbReference type="GO" id="GO:0016151">
    <property type="term" value="F:nickel cation binding"/>
    <property type="evidence" value="ECO:0007669"/>
    <property type="project" value="InterPro"/>
</dbReference>
<dbReference type="PANTHER" id="PTHR33643:SF1">
    <property type="entry name" value="UREASE ACCESSORY PROTEIN D"/>
    <property type="match status" value="1"/>
</dbReference>
<protein>
    <recommendedName>
        <fullName evidence="5">Urease accessory protein UreD</fullName>
    </recommendedName>
</protein>
<dbReference type="PANTHER" id="PTHR33643">
    <property type="entry name" value="UREASE ACCESSORY PROTEIN D"/>
    <property type="match status" value="1"/>
</dbReference>
<evidence type="ECO:0000313" key="3">
    <source>
        <dbReference type="EMBL" id="KJA25749.1"/>
    </source>
</evidence>
<sequence length="313" mass="34607">MQVPLVSRIHAGGGRIAVSLHADKSVLSELSSAYPLKLLSPSNQDATAIVYLLTYGGGLVGGDEVNLRVDVGSGARLILLSQGTTKVFKTRPGRRLASIRVEHSAVASRDDNAPFTTKQSFDFHLADNGLLLLLPEPLTCFRDAFYNQYQRFHIQDNASAVILDWITSGRLALGEDWAFSHHHSVNEIFHNGRRIAKDVILLENTTELNLKIPSRSLQERLRPYSCYAMLILVGPQVQSIITAITHKYDQLSVFKTRSPAPLIWSVSPIDAGKAGVIIRVAGMESEAVKEWLKDALRGLERIIGVDVYRRAFP</sequence>
<evidence type="ECO:0000313" key="4">
    <source>
        <dbReference type="Proteomes" id="UP000054270"/>
    </source>
</evidence>
<name>A0A0D2P4D0_HYPSF</name>
<dbReference type="HAMAP" id="MF_01384">
    <property type="entry name" value="UreD"/>
    <property type="match status" value="1"/>
</dbReference>
<proteinExistence type="inferred from homology"/>
<comment type="similarity">
    <text evidence="1">Belongs to the UreD family.</text>
</comment>
<keyword evidence="4" id="KW-1185">Reference proteome</keyword>
<keyword evidence="2" id="KW-0143">Chaperone</keyword>
<evidence type="ECO:0008006" key="5">
    <source>
        <dbReference type="Google" id="ProtNLM"/>
    </source>
</evidence>
<evidence type="ECO:0000256" key="1">
    <source>
        <dbReference type="ARBA" id="ARBA00007177"/>
    </source>
</evidence>
<dbReference type="Proteomes" id="UP000054270">
    <property type="component" value="Unassembled WGS sequence"/>
</dbReference>
<organism evidence="3 4">
    <name type="scientific">Hypholoma sublateritium (strain FD-334 SS-4)</name>
    <dbReference type="NCBI Taxonomy" id="945553"/>
    <lineage>
        <taxon>Eukaryota</taxon>
        <taxon>Fungi</taxon>
        <taxon>Dikarya</taxon>
        <taxon>Basidiomycota</taxon>
        <taxon>Agaricomycotina</taxon>
        <taxon>Agaricomycetes</taxon>
        <taxon>Agaricomycetidae</taxon>
        <taxon>Agaricales</taxon>
        <taxon>Agaricineae</taxon>
        <taxon>Strophariaceae</taxon>
        <taxon>Hypholoma</taxon>
    </lineage>
</organism>
<evidence type="ECO:0000256" key="2">
    <source>
        <dbReference type="ARBA" id="ARBA00023186"/>
    </source>
</evidence>
<dbReference type="OrthoDB" id="5550464at2759"/>
<gene>
    <name evidence="3" type="ORF">HYPSUDRAFT_37213</name>
</gene>
<dbReference type="OMA" id="CFRSASY"/>
<dbReference type="Pfam" id="PF01774">
    <property type="entry name" value="UreD"/>
    <property type="match status" value="1"/>
</dbReference>
<dbReference type="InterPro" id="IPR002669">
    <property type="entry name" value="UreD"/>
</dbReference>
<dbReference type="EMBL" id="KN817530">
    <property type="protein sequence ID" value="KJA25749.1"/>
    <property type="molecule type" value="Genomic_DNA"/>
</dbReference>
<dbReference type="STRING" id="945553.A0A0D2P4D0"/>
<reference evidence="4" key="1">
    <citation type="submission" date="2014-04" db="EMBL/GenBank/DDBJ databases">
        <title>Evolutionary Origins and Diversification of the Mycorrhizal Mutualists.</title>
        <authorList>
            <consortium name="DOE Joint Genome Institute"/>
            <consortium name="Mycorrhizal Genomics Consortium"/>
            <person name="Kohler A."/>
            <person name="Kuo A."/>
            <person name="Nagy L.G."/>
            <person name="Floudas D."/>
            <person name="Copeland A."/>
            <person name="Barry K.W."/>
            <person name="Cichocki N."/>
            <person name="Veneault-Fourrey C."/>
            <person name="LaButti K."/>
            <person name="Lindquist E.A."/>
            <person name="Lipzen A."/>
            <person name="Lundell T."/>
            <person name="Morin E."/>
            <person name="Murat C."/>
            <person name="Riley R."/>
            <person name="Ohm R."/>
            <person name="Sun H."/>
            <person name="Tunlid A."/>
            <person name="Henrissat B."/>
            <person name="Grigoriev I.V."/>
            <person name="Hibbett D.S."/>
            <person name="Martin F."/>
        </authorList>
    </citation>
    <scope>NUCLEOTIDE SEQUENCE [LARGE SCALE GENOMIC DNA]</scope>
    <source>
        <strain evidence="4">FD-334 SS-4</strain>
    </source>
</reference>
<accession>A0A0D2P4D0</accession>